<gene>
    <name evidence="1" type="ORF">GIB67_000561</name>
</gene>
<comment type="caution">
    <text evidence="1">The sequence shown here is derived from an EMBL/GenBank/DDBJ whole genome shotgun (WGS) entry which is preliminary data.</text>
</comment>
<keyword evidence="2" id="KW-1185">Reference proteome</keyword>
<reference evidence="1 2" key="1">
    <citation type="journal article" date="2020" name="IScience">
        <title>Genome Sequencing of the Endangered Kingdonia uniflora (Circaeasteraceae, Ranunculales) Reveals Potential Mechanisms of Evolutionary Specialization.</title>
        <authorList>
            <person name="Sun Y."/>
            <person name="Deng T."/>
            <person name="Zhang A."/>
            <person name="Moore M.J."/>
            <person name="Landis J.B."/>
            <person name="Lin N."/>
            <person name="Zhang H."/>
            <person name="Zhang X."/>
            <person name="Huang J."/>
            <person name="Zhang X."/>
            <person name="Sun H."/>
            <person name="Wang H."/>
        </authorList>
    </citation>
    <scope>NUCLEOTIDE SEQUENCE [LARGE SCALE GENOMIC DNA]</scope>
    <source>
        <strain evidence="1">TB1705</strain>
        <tissue evidence="1">Leaf</tissue>
    </source>
</reference>
<dbReference type="AlphaFoldDB" id="A0A7J7MII6"/>
<protein>
    <submittedName>
        <fullName evidence="1">Uncharacterized protein</fullName>
    </submittedName>
</protein>
<evidence type="ECO:0000313" key="1">
    <source>
        <dbReference type="EMBL" id="KAF6154677.1"/>
    </source>
</evidence>
<organism evidence="1 2">
    <name type="scientific">Kingdonia uniflora</name>
    <dbReference type="NCBI Taxonomy" id="39325"/>
    <lineage>
        <taxon>Eukaryota</taxon>
        <taxon>Viridiplantae</taxon>
        <taxon>Streptophyta</taxon>
        <taxon>Embryophyta</taxon>
        <taxon>Tracheophyta</taxon>
        <taxon>Spermatophyta</taxon>
        <taxon>Magnoliopsida</taxon>
        <taxon>Ranunculales</taxon>
        <taxon>Circaeasteraceae</taxon>
        <taxon>Kingdonia</taxon>
    </lineage>
</organism>
<dbReference type="EMBL" id="JACGCM010001471">
    <property type="protein sequence ID" value="KAF6154677.1"/>
    <property type="molecule type" value="Genomic_DNA"/>
</dbReference>
<accession>A0A7J7MII6</accession>
<proteinExistence type="predicted"/>
<sequence>MADCWLWYGIFADEVLEIRHVNNRRDVLRYIAEDEIRQEDILAAGGLLIPCGQVNHDPCFKCNYM</sequence>
<name>A0A7J7MII6_9MAGN</name>
<evidence type="ECO:0000313" key="2">
    <source>
        <dbReference type="Proteomes" id="UP000541444"/>
    </source>
</evidence>
<dbReference type="Proteomes" id="UP000541444">
    <property type="component" value="Unassembled WGS sequence"/>
</dbReference>